<accession>A0ACB9LP12</accession>
<organism evidence="1 2">
    <name type="scientific">Melastoma candidum</name>
    <dbReference type="NCBI Taxonomy" id="119954"/>
    <lineage>
        <taxon>Eukaryota</taxon>
        <taxon>Viridiplantae</taxon>
        <taxon>Streptophyta</taxon>
        <taxon>Embryophyta</taxon>
        <taxon>Tracheophyta</taxon>
        <taxon>Spermatophyta</taxon>
        <taxon>Magnoliopsida</taxon>
        <taxon>eudicotyledons</taxon>
        <taxon>Gunneridae</taxon>
        <taxon>Pentapetalae</taxon>
        <taxon>rosids</taxon>
        <taxon>malvids</taxon>
        <taxon>Myrtales</taxon>
        <taxon>Melastomataceae</taxon>
        <taxon>Melastomatoideae</taxon>
        <taxon>Melastomateae</taxon>
        <taxon>Melastoma</taxon>
    </lineage>
</organism>
<proteinExistence type="predicted"/>
<evidence type="ECO:0000313" key="1">
    <source>
        <dbReference type="EMBL" id="KAI4312424.1"/>
    </source>
</evidence>
<protein>
    <submittedName>
        <fullName evidence="1">Uncharacterized protein</fullName>
    </submittedName>
</protein>
<name>A0ACB9LP12_9MYRT</name>
<reference evidence="2" key="1">
    <citation type="journal article" date="2023" name="Front. Plant Sci.">
        <title>Chromosomal-level genome assembly of Melastoma candidum provides insights into trichome evolution.</title>
        <authorList>
            <person name="Zhong Y."/>
            <person name="Wu W."/>
            <person name="Sun C."/>
            <person name="Zou P."/>
            <person name="Liu Y."/>
            <person name="Dai S."/>
            <person name="Zhou R."/>
        </authorList>
    </citation>
    <scope>NUCLEOTIDE SEQUENCE [LARGE SCALE GENOMIC DNA]</scope>
</reference>
<evidence type="ECO:0000313" key="2">
    <source>
        <dbReference type="Proteomes" id="UP001057402"/>
    </source>
</evidence>
<dbReference type="EMBL" id="CM042890">
    <property type="protein sequence ID" value="KAI4312424.1"/>
    <property type="molecule type" value="Genomic_DNA"/>
</dbReference>
<gene>
    <name evidence="1" type="ORF">MLD38_037234</name>
</gene>
<sequence length="636" mass="72641">MGCVASSMEKDERMLMCKERKKLVKELLVYRWEFADALLAYLRALKNTGATLRQLTESESLNLDNSQYGSGLPTSPPLPLPPSPPPPPPPPPPPFSPDARRSEEGEKGSEHEKEKEIDKEENIEFNDHSEGSPPPPPVPNSWRFWDPFEVASPSQVKEGEVEDVIDEENWAETKTEFEEEGRGDEIKEKSNIEPKPKMVDDIEMVGNALRPLIWNRKGNSDMAMVVWRGKKSLEGIVKDLDEYFLKASAVPKDVAVLLDVDLADKFLLQTSADNNRKRNNSAKVVSALSWRWSSRSLQLLKDTKESSGPRDPCCPGAHRVTLGKIYSSEQKLYKEMREAENSKLEYERKSVLLQKQEEENYDWNKTEKTRLAVESLHSHVEFLQRSISVTCSTILSIVDEELYPQMVSLTSGLMQMWRMMYECHEVQNDISLQLSHISDDQIPNLSSEYHRQAAIQLVAEVESWYNSFCMLTKYQKETLCKGWLDHLEKLPDKVASESIRNFLLAMQSILLKHAEEQSMEKKTDKLERRLQKELFILDEMECKFEVSHSTDGVSSELIPGHPLLQKRAKVTELKKRVDDENAKYLNSVKQTKAKCLNHLKTGLPNVFQALTDFSSSSAQAFEAIHNHATTTDRQAM</sequence>
<keyword evidence="2" id="KW-1185">Reference proteome</keyword>
<comment type="caution">
    <text evidence="1">The sequence shown here is derived from an EMBL/GenBank/DDBJ whole genome shotgun (WGS) entry which is preliminary data.</text>
</comment>
<dbReference type="Proteomes" id="UP001057402">
    <property type="component" value="Chromosome 11"/>
</dbReference>